<dbReference type="PROSITE" id="PS51935">
    <property type="entry name" value="NLPC_P60"/>
    <property type="match status" value="1"/>
</dbReference>
<name>A0ABX1S4V4_9PSEU</name>
<evidence type="ECO:0000313" key="7">
    <source>
        <dbReference type="EMBL" id="NMH96609.1"/>
    </source>
</evidence>
<dbReference type="EMBL" id="JAAXLA010000005">
    <property type="protein sequence ID" value="NMH96609.1"/>
    <property type="molecule type" value="Genomic_DNA"/>
</dbReference>
<keyword evidence="8" id="KW-1185">Reference proteome</keyword>
<dbReference type="SUPFAM" id="SSF54001">
    <property type="entry name" value="Cysteine proteinases"/>
    <property type="match status" value="1"/>
</dbReference>
<proteinExistence type="inferred from homology"/>
<dbReference type="PANTHER" id="PTHR47359">
    <property type="entry name" value="PEPTIDOGLYCAN DL-ENDOPEPTIDASE CWLO"/>
    <property type="match status" value="1"/>
</dbReference>
<dbReference type="RefSeq" id="WP_169379989.1">
    <property type="nucleotide sequence ID" value="NZ_JAAXLA010000005.1"/>
</dbReference>
<evidence type="ECO:0000256" key="1">
    <source>
        <dbReference type="ARBA" id="ARBA00007074"/>
    </source>
</evidence>
<feature type="domain" description="NlpC/P60" evidence="6">
    <location>
        <begin position="199"/>
        <end position="349"/>
    </location>
</feature>
<dbReference type="Gene3D" id="3.90.1720.10">
    <property type="entry name" value="endopeptidase domain like (from Nostoc punctiforme)"/>
    <property type="match status" value="1"/>
</dbReference>
<protein>
    <submittedName>
        <fullName evidence="7">C40 family peptidase</fullName>
    </submittedName>
</protein>
<dbReference type="InterPro" id="IPR000064">
    <property type="entry name" value="NLP_P60_dom"/>
</dbReference>
<feature type="signal peptide" evidence="5">
    <location>
        <begin position="1"/>
        <end position="25"/>
    </location>
</feature>
<dbReference type="InterPro" id="IPR038765">
    <property type="entry name" value="Papain-like_cys_pep_sf"/>
</dbReference>
<accession>A0ABX1S4V4</accession>
<dbReference type="Proteomes" id="UP000820669">
    <property type="component" value="Unassembled WGS sequence"/>
</dbReference>
<keyword evidence="2" id="KW-0645">Protease</keyword>
<comment type="similarity">
    <text evidence="1">Belongs to the peptidase C40 family.</text>
</comment>
<gene>
    <name evidence="7" type="ORF">HF526_04660</name>
</gene>
<dbReference type="Pfam" id="PF00877">
    <property type="entry name" value="NLPC_P60"/>
    <property type="match status" value="1"/>
</dbReference>
<feature type="chain" id="PRO_5045224888" evidence="5">
    <location>
        <begin position="26"/>
        <end position="355"/>
    </location>
</feature>
<evidence type="ECO:0000256" key="3">
    <source>
        <dbReference type="ARBA" id="ARBA00022801"/>
    </source>
</evidence>
<keyword evidence="5" id="KW-0732">Signal</keyword>
<comment type="caution">
    <text evidence="7">The sequence shown here is derived from an EMBL/GenBank/DDBJ whole genome shotgun (WGS) entry which is preliminary data.</text>
</comment>
<evidence type="ECO:0000259" key="6">
    <source>
        <dbReference type="PROSITE" id="PS51935"/>
    </source>
</evidence>
<keyword evidence="3" id="KW-0378">Hydrolase</keyword>
<evidence type="ECO:0000313" key="8">
    <source>
        <dbReference type="Proteomes" id="UP000820669"/>
    </source>
</evidence>
<evidence type="ECO:0000256" key="4">
    <source>
        <dbReference type="ARBA" id="ARBA00022807"/>
    </source>
</evidence>
<sequence>MAAATAMSALMMLLVIVGSDDQANAAGLSGVVCAPPGGAPGDPVAGFSGSQLANATAIVAAGAEMRAPQRAQVIAVATAMQESQLYMYANSTVPESLTLPHERVGADHDSVGLFQQRASWGPLEIRMDAKASAKLFYEKLLALPGWESMPLTQAAQSVQISAFPDAYARWEQPANQIVGSVSGIVCSAVGGGSGPLAANPQAQVAIQRALSQVGIPYAWGGGDAQGPTRGISDGGGPADRAGDSRKVGFDCSGLMVYAFAGIGVTVPHQTQSIWAAFQPPITDPHQVQPGDMIMLSSNGRPGGIHHVGLYLGGGRVVHAPESGSTVQVVDNIWQSPYWTREFIGAVRAMPNTARP</sequence>
<dbReference type="InterPro" id="IPR051794">
    <property type="entry name" value="PG_Endopeptidase_C40"/>
</dbReference>
<keyword evidence="4" id="KW-0788">Thiol protease</keyword>
<organism evidence="7 8">
    <name type="scientific">Pseudonocardia acidicola</name>
    <dbReference type="NCBI Taxonomy" id="2724939"/>
    <lineage>
        <taxon>Bacteria</taxon>
        <taxon>Bacillati</taxon>
        <taxon>Actinomycetota</taxon>
        <taxon>Actinomycetes</taxon>
        <taxon>Pseudonocardiales</taxon>
        <taxon>Pseudonocardiaceae</taxon>
        <taxon>Pseudonocardia</taxon>
    </lineage>
</organism>
<evidence type="ECO:0000256" key="5">
    <source>
        <dbReference type="SAM" id="SignalP"/>
    </source>
</evidence>
<dbReference type="PANTHER" id="PTHR47359:SF3">
    <property type="entry name" value="NLP_P60 DOMAIN-CONTAINING PROTEIN-RELATED"/>
    <property type="match status" value="1"/>
</dbReference>
<evidence type="ECO:0000256" key="2">
    <source>
        <dbReference type="ARBA" id="ARBA00022670"/>
    </source>
</evidence>
<reference evidence="7 8" key="1">
    <citation type="submission" date="2020-04" db="EMBL/GenBank/DDBJ databases">
        <authorList>
            <person name="Klaysubun C."/>
            <person name="Duangmal K."/>
            <person name="Lipun K."/>
        </authorList>
    </citation>
    <scope>NUCLEOTIDE SEQUENCE [LARGE SCALE GENOMIC DNA]</scope>
    <source>
        <strain evidence="7 8">K10HN5</strain>
    </source>
</reference>